<dbReference type="OrthoDB" id="3830998at2"/>
<organism evidence="2 3">
    <name type="scientific">Kribbella soli</name>
    <dbReference type="NCBI Taxonomy" id="1124743"/>
    <lineage>
        <taxon>Bacteria</taxon>
        <taxon>Bacillati</taxon>
        <taxon>Actinomycetota</taxon>
        <taxon>Actinomycetes</taxon>
        <taxon>Propionibacteriales</taxon>
        <taxon>Kribbellaceae</taxon>
        <taxon>Kribbella</taxon>
    </lineage>
</organism>
<evidence type="ECO:0008006" key="4">
    <source>
        <dbReference type="Google" id="ProtNLM"/>
    </source>
</evidence>
<keyword evidence="1" id="KW-0812">Transmembrane</keyword>
<reference evidence="2 3" key="1">
    <citation type="submission" date="2019-02" db="EMBL/GenBank/DDBJ databases">
        <title>Kribbella capetownensis sp. nov. and Kribbella speibonae sp. nov., isolated from soil.</title>
        <authorList>
            <person name="Curtis S.M."/>
            <person name="Norton I."/>
            <person name="Everest G.J."/>
            <person name="Meyers P.R."/>
        </authorList>
    </citation>
    <scope>NUCLEOTIDE SEQUENCE [LARGE SCALE GENOMIC DNA]</scope>
    <source>
        <strain evidence="2 3">KCTC 29219</strain>
    </source>
</reference>
<evidence type="ECO:0000313" key="3">
    <source>
        <dbReference type="Proteomes" id="UP000292346"/>
    </source>
</evidence>
<dbReference type="Proteomes" id="UP000292346">
    <property type="component" value="Unassembled WGS sequence"/>
</dbReference>
<keyword evidence="3" id="KW-1185">Reference proteome</keyword>
<feature type="transmembrane region" description="Helical" evidence="1">
    <location>
        <begin position="21"/>
        <end position="39"/>
    </location>
</feature>
<dbReference type="EMBL" id="SJJZ01000004">
    <property type="protein sequence ID" value="TCC03760.1"/>
    <property type="molecule type" value="Genomic_DNA"/>
</dbReference>
<dbReference type="RefSeq" id="WP_131344405.1">
    <property type="nucleotide sequence ID" value="NZ_SJJZ01000004.1"/>
</dbReference>
<evidence type="ECO:0000256" key="1">
    <source>
        <dbReference type="SAM" id="Phobius"/>
    </source>
</evidence>
<evidence type="ECO:0000313" key="2">
    <source>
        <dbReference type="EMBL" id="TCC03760.1"/>
    </source>
</evidence>
<proteinExistence type="predicted"/>
<accession>A0A4R0H4S5</accession>
<keyword evidence="1" id="KW-0472">Membrane</keyword>
<sequence>MSTQPYQPYQPERARRPDRKLHAALALVGAVVFFVLGFVESHKVYVLEHRGEVVEATLDDVKTGKRARITVSFVALVLAVWRGGPSNQVPPEVSSRPW</sequence>
<dbReference type="AlphaFoldDB" id="A0A4R0H4S5"/>
<keyword evidence="1" id="KW-1133">Transmembrane helix</keyword>
<comment type="caution">
    <text evidence="2">The sequence shown here is derived from an EMBL/GenBank/DDBJ whole genome shotgun (WGS) entry which is preliminary data.</text>
</comment>
<protein>
    <recommendedName>
        <fullName evidence="4">DUF3592 domain-containing protein</fullName>
    </recommendedName>
</protein>
<gene>
    <name evidence="2" type="ORF">E0H45_32085</name>
</gene>
<name>A0A4R0H4S5_9ACTN</name>